<sequence>MCNCATSSQQNLDAPSTMSSAASKHSKRLMSLLTSSFAASPRRNLLTRPFWIAVVSVFVMMSNFRHSADLFTLIPAPFAFQEGTTRNHEFIQQKMCFVTAQFAANVNATDKLLSPVKQYRELYEHAKFMVFTNLENLQAPKGWNVVVRDYPQYNRSITKSRFPKFQGFHDDVIQENCRIVMYLDGSVDILGTHEDFVMDAQRILDSDVGLMQSLHPMGNNIVEEIAMIRYHGKDTVENMKVTQEWFQKQPDFSNNIPVYQNMYFGYDVNSLTFQRIADYFWSVYSTELGSWRDQPLWAYSLHHFNVTPLDFHRRSCDEPDKCRSPNLFQRNPKREGMNGHTYASKTKKKPPHLSSYRTPKNISRSSKKQWTKNGTTTVSGSTTAKRVSFQDRICRLRKEKNISLSDSFENKCIDLELNARAAKTTQMQNVNYTTVL</sequence>
<keyword evidence="3" id="KW-1185">Reference proteome</keyword>
<feature type="compositionally biased region" description="Polar residues" evidence="1">
    <location>
        <begin position="371"/>
        <end position="380"/>
    </location>
</feature>
<reference evidence="2" key="1">
    <citation type="journal article" date="2021" name="Sci. Rep.">
        <title>Diploid genomic architecture of Nitzschia inconspicua, an elite biomass production diatom.</title>
        <authorList>
            <person name="Oliver A."/>
            <person name="Podell S."/>
            <person name="Pinowska A."/>
            <person name="Traller J.C."/>
            <person name="Smith S.R."/>
            <person name="McClure R."/>
            <person name="Beliaev A."/>
            <person name="Bohutskyi P."/>
            <person name="Hill E.A."/>
            <person name="Rabines A."/>
            <person name="Zheng H."/>
            <person name="Allen L.Z."/>
            <person name="Kuo A."/>
            <person name="Grigoriev I.V."/>
            <person name="Allen A.E."/>
            <person name="Hazlebeck D."/>
            <person name="Allen E.E."/>
        </authorList>
    </citation>
    <scope>NUCLEOTIDE SEQUENCE</scope>
    <source>
        <strain evidence="2">Hildebrandi</strain>
    </source>
</reference>
<evidence type="ECO:0000256" key="1">
    <source>
        <dbReference type="SAM" id="MobiDB-lite"/>
    </source>
</evidence>
<evidence type="ECO:0000313" key="2">
    <source>
        <dbReference type="EMBL" id="KAG7365581.1"/>
    </source>
</evidence>
<reference evidence="2" key="2">
    <citation type="submission" date="2021-04" db="EMBL/GenBank/DDBJ databases">
        <authorList>
            <person name="Podell S."/>
        </authorList>
    </citation>
    <scope>NUCLEOTIDE SEQUENCE</scope>
    <source>
        <strain evidence="2">Hildebrandi</strain>
    </source>
</reference>
<dbReference type="EMBL" id="JAGRRH010000009">
    <property type="protein sequence ID" value="KAG7365581.1"/>
    <property type="molecule type" value="Genomic_DNA"/>
</dbReference>
<organism evidence="2 3">
    <name type="scientific">Nitzschia inconspicua</name>
    <dbReference type="NCBI Taxonomy" id="303405"/>
    <lineage>
        <taxon>Eukaryota</taxon>
        <taxon>Sar</taxon>
        <taxon>Stramenopiles</taxon>
        <taxon>Ochrophyta</taxon>
        <taxon>Bacillariophyta</taxon>
        <taxon>Bacillariophyceae</taxon>
        <taxon>Bacillariophycidae</taxon>
        <taxon>Bacillariales</taxon>
        <taxon>Bacillariaceae</taxon>
        <taxon>Nitzschia</taxon>
    </lineage>
</organism>
<feature type="compositionally biased region" description="Polar residues" evidence="1">
    <location>
        <begin position="355"/>
        <end position="364"/>
    </location>
</feature>
<proteinExistence type="predicted"/>
<accession>A0A9K3LS04</accession>
<protein>
    <submittedName>
        <fullName evidence="2">Uncharacterized protein</fullName>
    </submittedName>
</protein>
<comment type="caution">
    <text evidence="2">The sequence shown here is derived from an EMBL/GenBank/DDBJ whole genome shotgun (WGS) entry which is preliminary data.</text>
</comment>
<dbReference type="AlphaFoldDB" id="A0A9K3LS04"/>
<feature type="region of interest" description="Disordered" evidence="1">
    <location>
        <begin position="323"/>
        <end position="380"/>
    </location>
</feature>
<evidence type="ECO:0000313" key="3">
    <source>
        <dbReference type="Proteomes" id="UP000693970"/>
    </source>
</evidence>
<gene>
    <name evidence="2" type="ORF">IV203_038785</name>
</gene>
<dbReference type="Proteomes" id="UP000693970">
    <property type="component" value="Unassembled WGS sequence"/>
</dbReference>
<name>A0A9K3LS04_9STRA</name>